<evidence type="ECO:0000313" key="3">
    <source>
        <dbReference type="Proteomes" id="UP001519460"/>
    </source>
</evidence>
<gene>
    <name evidence="2" type="ORF">BaRGS_00036872</name>
</gene>
<dbReference type="EMBL" id="JACVVK020000533">
    <property type="protein sequence ID" value="KAK7467897.1"/>
    <property type="molecule type" value="Genomic_DNA"/>
</dbReference>
<dbReference type="InterPro" id="IPR021027">
    <property type="entry name" value="Transposase_put_HTH"/>
</dbReference>
<dbReference type="Pfam" id="PF12323">
    <property type="entry name" value="HTH_OrfB_IS605"/>
    <property type="match status" value="1"/>
</dbReference>
<accession>A0ABD0JB88</accession>
<organism evidence="2 3">
    <name type="scientific">Batillaria attramentaria</name>
    <dbReference type="NCBI Taxonomy" id="370345"/>
    <lineage>
        <taxon>Eukaryota</taxon>
        <taxon>Metazoa</taxon>
        <taxon>Spiralia</taxon>
        <taxon>Lophotrochozoa</taxon>
        <taxon>Mollusca</taxon>
        <taxon>Gastropoda</taxon>
        <taxon>Caenogastropoda</taxon>
        <taxon>Sorbeoconcha</taxon>
        <taxon>Cerithioidea</taxon>
        <taxon>Batillariidae</taxon>
        <taxon>Batillaria</taxon>
    </lineage>
</organism>
<proteinExistence type="predicted"/>
<reference evidence="2 3" key="1">
    <citation type="journal article" date="2023" name="Sci. Data">
        <title>Genome assembly of the Korean intertidal mud-creeper Batillaria attramentaria.</title>
        <authorList>
            <person name="Patra A.K."/>
            <person name="Ho P.T."/>
            <person name="Jun S."/>
            <person name="Lee S.J."/>
            <person name="Kim Y."/>
            <person name="Won Y.J."/>
        </authorList>
    </citation>
    <scope>NUCLEOTIDE SEQUENCE [LARGE SCALE GENOMIC DNA]</scope>
    <source>
        <strain evidence="2">Wonlab-2016</strain>
    </source>
</reference>
<comment type="caution">
    <text evidence="2">The sequence shown here is derived from an EMBL/GenBank/DDBJ whole genome shotgun (WGS) entry which is preliminary data.</text>
</comment>
<protein>
    <recommendedName>
        <fullName evidence="1">Transposase putative helix-turn-helix domain-containing protein</fullName>
    </recommendedName>
</protein>
<name>A0ABD0JB88_9CAEN</name>
<evidence type="ECO:0000313" key="2">
    <source>
        <dbReference type="EMBL" id="KAK7467897.1"/>
    </source>
</evidence>
<dbReference type="AlphaFoldDB" id="A0ABD0JB88"/>
<dbReference type="Proteomes" id="UP001519460">
    <property type="component" value="Unassembled WGS sequence"/>
</dbReference>
<keyword evidence="3" id="KW-1185">Reference proteome</keyword>
<feature type="domain" description="Transposase putative helix-turn-helix" evidence="1">
    <location>
        <begin position="63"/>
        <end position="96"/>
    </location>
</feature>
<evidence type="ECO:0000259" key="1">
    <source>
        <dbReference type="Pfam" id="PF12323"/>
    </source>
</evidence>
<sequence length="150" mass="17334">MKRKFEPFTLWRAAKVIGCNLQQPTMSGWYRTTLPTDQSTDSGEWPSVETKRAKIEQRQKKVTRVYKIGLRPTKEQRKVLNDCIVVANRAYNLCIELVESKVCQPNQFDLQKMVVKKKECTGEDAWFWNSSTVVRLLATKTFCSAVKAIN</sequence>